<accession>A0A7R8D5D4</accession>
<feature type="compositionally biased region" description="Polar residues" evidence="1">
    <location>
        <begin position="283"/>
        <end position="293"/>
    </location>
</feature>
<evidence type="ECO:0000313" key="3">
    <source>
        <dbReference type="EMBL" id="CAF3005256.1"/>
    </source>
</evidence>
<dbReference type="EMBL" id="HG994586">
    <property type="protein sequence ID" value="CAF3005256.1"/>
    <property type="molecule type" value="Genomic_DNA"/>
</dbReference>
<protein>
    <submittedName>
        <fullName evidence="3">(salmon louse) hypothetical protein</fullName>
    </submittedName>
</protein>
<feature type="compositionally biased region" description="Basic and acidic residues" evidence="1">
    <location>
        <begin position="295"/>
        <end position="306"/>
    </location>
</feature>
<dbReference type="AlphaFoldDB" id="A0A7R8D5D4"/>
<organism evidence="3 4">
    <name type="scientific">Lepeophtheirus salmonis</name>
    <name type="common">Salmon louse</name>
    <name type="synonym">Caligus salmonis</name>
    <dbReference type="NCBI Taxonomy" id="72036"/>
    <lineage>
        <taxon>Eukaryota</taxon>
        <taxon>Metazoa</taxon>
        <taxon>Ecdysozoa</taxon>
        <taxon>Arthropoda</taxon>
        <taxon>Crustacea</taxon>
        <taxon>Multicrustacea</taxon>
        <taxon>Hexanauplia</taxon>
        <taxon>Copepoda</taxon>
        <taxon>Siphonostomatoida</taxon>
        <taxon>Caligidae</taxon>
        <taxon>Lepeophtheirus</taxon>
    </lineage>
</organism>
<keyword evidence="2" id="KW-1133">Transmembrane helix</keyword>
<keyword evidence="4" id="KW-1185">Reference proteome</keyword>
<feature type="transmembrane region" description="Helical" evidence="2">
    <location>
        <begin position="52"/>
        <end position="74"/>
    </location>
</feature>
<dbReference type="Proteomes" id="UP000675881">
    <property type="component" value="Chromosome 7"/>
</dbReference>
<evidence type="ECO:0000256" key="2">
    <source>
        <dbReference type="SAM" id="Phobius"/>
    </source>
</evidence>
<evidence type="ECO:0000313" key="4">
    <source>
        <dbReference type="Proteomes" id="UP000675881"/>
    </source>
</evidence>
<name>A0A7R8D5D4_LEPSM</name>
<gene>
    <name evidence="3" type="ORF">LSAA_13465</name>
</gene>
<keyword evidence="2" id="KW-0812">Transmembrane</keyword>
<proteinExistence type="predicted"/>
<feature type="region of interest" description="Disordered" evidence="1">
    <location>
        <begin position="283"/>
        <end position="306"/>
    </location>
</feature>
<evidence type="ECO:0000256" key="1">
    <source>
        <dbReference type="SAM" id="MobiDB-lite"/>
    </source>
</evidence>
<reference evidence="3" key="1">
    <citation type="submission" date="2021-02" db="EMBL/GenBank/DDBJ databases">
        <authorList>
            <person name="Bekaert M."/>
        </authorList>
    </citation>
    <scope>NUCLEOTIDE SEQUENCE</scope>
    <source>
        <strain evidence="3">IoA-00</strain>
    </source>
</reference>
<dbReference type="OrthoDB" id="6379592at2759"/>
<sequence>MAFIIFSITVALNEKKKLCQKSKANSGDELGTPEKELISRSVPITIFGAETIFIIVISIISILSTFMTVVGIVCRVRCRHITSSSSSPEGTLVDNGIEIENSHGMDSELQVSGYSHVSSNPSSAGVTFEHGSSEDLQLLPTFRHGSNTFTDQSKGEDILPLNPAQLTHSCSFVYPSSIGTTCESIDNMSCNSNEHLIHQQPNSRILQTFPRPIVSLSNDHHYDNVHGYRTGVPTSFCDSKKSNTLSKGSTKNVTFCGEVETIQCSSGSSCQSIVDSSCLNHGSSSSVGANSNKNSKRDEDYCESRV</sequence>
<keyword evidence="2" id="KW-0472">Membrane</keyword>